<reference evidence="2 3" key="1">
    <citation type="journal article" date="2015" name="Int. J. Syst. Evol. Microbiol.">
        <title>Flavisolibacter ginsenosidimutans sp. nov., with ginsenoside-converting activity isolated from soil used for cultivating ginseng.</title>
        <authorList>
            <person name="Zhao Y."/>
            <person name="Liu Q."/>
            <person name="Kang M.S."/>
            <person name="Jin F."/>
            <person name="Yu H."/>
            <person name="Im W.T."/>
        </authorList>
    </citation>
    <scope>NUCLEOTIDE SEQUENCE [LARGE SCALE GENOMIC DNA]</scope>
    <source>
        <strain evidence="2 3">Gsoil 636</strain>
    </source>
</reference>
<evidence type="ECO:0000259" key="1">
    <source>
        <dbReference type="Pfam" id="PF18962"/>
    </source>
</evidence>
<dbReference type="EMBL" id="CP042433">
    <property type="protein sequence ID" value="QEC55962.1"/>
    <property type="molecule type" value="Genomic_DNA"/>
</dbReference>
<protein>
    <submittedName>
        <fullName evidence="2">T9SS type A sorting domain-containing protein</fullName>
    </submittedName>
</protein>
<name>A0A5B8UHQ9_9BACT</name>
<dbReference type="Pfam" id="PF18962">
    <property type="entry name" value="Por_Secre_tail"/>
    <property type="match status" value="1"/>
</dbReference>
<proteinExistence type="predicted"/>
<sequence>MQIVKQPHLILKPLRMKKIQLSVPKPCHENWNEMTPDDQGRFCASCQKSVIDFSTMSDRQLATFFKKPSGSVCGRFHPDQLEREIEIPKKRIPWVRYFFTITLPAFLISCKLAGRQVVKGEPVLKEQHITGDTLAVSTPLIQGDVLPMPNDTLVVPPAPDIMGKVIFSRRDSNAQIDSVVQPKEPKIVKIERIRRCKLQAIATDGKKFGKVPFVYHPLHIQLNEVDHLFEPLTGIMGGLSLSRIPVRKKQKAESLVTPKQASSQQTFILVYPNPVNANAPLTVSTEGLQEGRYTVSIFSSNGAVLQQESVELSKEIQLFQLTVKSVARGIYFLRLQHEESGKNYTEKIIVN</sequence>
<keyword evidence="3" id="KW-1185">Reference proteome</keyword>
<dbReference type="NCBIfam" id="TIGR04183">
    <property type="entry name" value="Por_Secre_tail"/>
    <property type="match status" value="1"/>
</dbReference>
<dbReference type="AlphaFoldDB" id="A0A5B8UHQ9"/>
<dbReference type="OrthoDB" id="7432683at2"/>
<gene>
    <name evidence="2" type="ORF">FSB75_08655</name>
</gene>
<dbReference type="Proteomes" id="UP000321204">
    <property type="component" value="Chromosome"/>
</dbReference>
<evidence type="ECO:0000313" key="2">
    <source>
        <dbReference type="EMBL" id="QEC55962.1"/>
    </source>
</evidence>
<evidence type="ECO:0000313" key="3">
    <source>
        <dbReference type="Proteomes" id="UP000321204"/>
    </source>
</evidence>
<feature type="domain" description="Secretion system C-terminal sorting" evidence="1">
    <location>
        <begin position="270"/>
        <end position="350"/>
    </location>
</feature>
<organism evidence="2 3">
    <name type="scientific">Flavisolibacter ginsenosidimutans</name>
    <dbReference type="NCBI Taxonomy" id="661481"/>
    <lineage>
        <taxon>Bacteria</taxon>
        <taxon>Pseudomonadati</taxon>
        <taxon>Bacteroidota</taxon>
        <taxon>Chitinophagia</taxon>
        <taxon>Chitinophagales</taxon>
        <taxon>Chitinophagaceae</taxon>
        <taxon>Flavisolibacter</taxon>
    </lineage>
</organism>
<dbReference type="InterPro" id="IPR026444">
    <property type="entry name" value="Secre_tail"/>
</dbReference>
<dbReference type="KEGG" id="fgg:FSB75_08655"/>
<accession>A0A5B8UHQ9</accession>